<reference evidence="3" key="1">
    <citation type="journal article" date="2010" name="Science">
        <title>Signatures of adaptation to obligate biotrophy in the Hyaloperonospora arabidopsidis genome.</title>
        <authorList>
            <person name="Baxter L."/>
            <person name="Tripathy S."/>
            <person name="Ishaque N."/>
            <person name="Boot N."/>
            <person name="Cabral A."/>
            <person name="Kemen E."/>
            <person name="Thines M."/>
            <person name="Ah-Fong A."/>
            <person name="Anderson R."/>
            <person name="Badejoko W."/>
            <person name="Bittner-Eddy P."/>
            <person name="Boore J.L."/>
            <person name="Chibucos M.C."/>
            <person name="Coates M."/>
            <person name="Dehal P."/>
            <person name="Delehaunty K."/>
            <person name="Dong S."/>
            <person name="Downton P."/>
            <person name="Dumas B."/>
            <person name="Fabro G."/>
            <person name="Fronick C."/>
            <person name="Fuerstenberg S.I."/>
            <person name="Fulton L."/>
            <person name="Gaulin E."/>
            <person name="Govers F."/>
            <person name="Hughes L."/>
            <person name="Humphray S."/>
            <person name="Jiang R.H."/>
            <person name="Judelson H."/>
            <person name="Kamoun S."/>
            <person name="Kyung K."/>
            <person name="Meijer H."/>
            <person name="Minx P."/>
            <person name="Morris P."/>
            <person name="Nelson J."/>
            <person name="Phuntumart V."/>
            <person name="Qutob D."/>
            <person name="Rehmany A."/>
            <person name="Rougon-Cardoso A."/>
            <person name="Ryden P."/>
            <person name="Torto-Alalibo T."/>
            <person name="Studholme D."/>
            <person name="Wang Y."/>
            <person name="Win J."/>
            <person name="Wood J."/>
            <person name="Clifton S.W."/>
            <person name="Rogers J."/>
            <person name="Van den Ackerveken G."/>
            <person name="Jones J.D."/>
            <person name="McDowell J.M."/>
            <person name="Beynon J."/>
            <person name="Tyler B.M."/>
        </authorList>
    </citation>
    <scope>NUCLEOTIDE SEQUENCE [LARGE SCALE GENOMIC DNA]</scope>
    <source>
        <strain evidence="3">Emoy2</strain>
    </source>
</reference>
<name>M4BM16_HYAAE</name>
<dbReference type="HOGENOM" id="CLU_2297097_0_0_1"/>
<proteinExistence type="predicted"/>
<sequence length="101" mass="11707">MGFHRRRAYLSTGTRPRRRANWVLHNWQCTRSHCVPYSMMGEGYSVYWDILDPVVASIACDTSHRRNHSRDSSDSHVMESSAVKARNRNVRQDGRSRALST</sequence>
<dbReference type="InParanoid" id="M4BM16"/>
<dbReference type="EnsemblProtists" id="HpaT807451">
    <property type="protein sequence ID" value="HpaP807451"/>
    <property type="gene ID" value="HpaG807451"/>
</dbReference>
<organism evidence="2 3">
    <name type="scientific">Hyaloperonospora arabidopsidis (strain Emoy2)</name>
    <name type="common">Downy mildew agent</name>
    <name type="synonym">Peronospora arabidopsidis</name>
    <dbReference type="NCBI Taxonomy" id="559515"/>
    <lineage>
        <taxon>Eukaryota</taxon>
        <taxon>Sar</taxon>
        <taxon>Stramenopiles</taxon>
        <taxon>Oomycota</taxon>
        <taxon>Peronosporomycetes</taxon>
        <taxon>Peronosporales</taxon>
        <taxon>Peronosporaceae</taxon>
        <taxon>Hyaloperonospora</taxon>
    </lineage>
</organism>
<feature type="region of interest" description="Disordered" evidence="1">
    <location>
        <begin position="63"/>
        <end position="101"/>
    </location>
</feature>
<feature type="compositionally biased region" description="Basic and acidic residues" evidence="1">
    <location>
        <begin position="90"/>
        <end position="101"/>
    </location>
</feature>
<evidence type="ECO:0000313" key="3">
    <source>
        <dbReference type="Proteomes" id="UP000011713"/>
    </source>
</evidence>
<dbReference type="Proteomes" id="UP000011713">
    <property type="component" value="Unassembled WGS sequence"/>
</dbReference>
<dbReference type="AlphaFoldDB" id="M4BM16"/>
<keyword evidence="3" id="KW-1185">Reference proteome</keyword>
<evidence type="ECO:0000256" key="1">
    <source>
        <dbReference type="SAM" id="MobiDB-lite"/>
    </source>
</evidence>
<protein>
    <submittedName>
        <fullName evidence="2">Uncharacterized protein</fullName>
    </submittedName>
</protein>
<reference evidence="2" key="2">
    <citation type="submission" date="2015-06" db="UniProtKB">
        <authorList>
            <consortium name="EnsemblProtists"/>
        </authorList>
    </citation>
    <scope>IDENTIFICATION</scope>
    <source>
        <strain evidence="2">Emoy2</strain>
    </source>
</reference>
<accession>M4BM16</accession>
<evidence type="ECO:0000313" key="2">
    <source>
        <dbReference type="EnsemblProtists" id="HpaP807451"/>
    </source>
</evidence>
<dbReference type="EMBL" id="JH598405">
    <property type="status" value="NOT_ANNOTATED_CDS"/>
    <property type="molecule type" value="Genomic_DNA"/>
</dbReference>
<dbReference type="VEuPathDB" id="FungiDB:HpaG807451"/>